<dbReference type="CDD" id="cd06261">
    <property type="entry name" value="TM_PBP2"/>
    <property type="match status" value="1"/>
</dbReference>
<keyword evidence="5 7" id="KW-1133">Transmembrane helix</keyword>
<dbReference type="SUPFAM" id="SSF161098">
    <property type="entry name" value="MetI-like"/>
    <property type="match status" value="1"/>
</dbReference>
<evidence type="ECO:0000259" key="9">
    <source>
        <dbReference type="PROSITE" id="PS50928"/>
    </source>
</evidence>
<evidence type="ECO:0000256" key="3">
    <source>
        <dbReference type="ARBA" id="ARBA00022475"/>
    </source>
</evidence>
<evidence type="ECO:0000256" key="5">
    <source>
        <dbReference type="ARBA" id="ARBA00022989"/>
    </source>
</evidence>
<feature type="region of interest" description="Disordered" evidence="8">
    <location>
        <begin position="1"/>
        <end position="31"/>
    </location>
</feature>
<dbReference type="InterPro" id="IPR000515">
    <property type="entry name" value="MetI-like"/>
</dbReference>
<protein>
    <submittedName>
        <fullName evidence="10">Carbohydrate ABC transporter permease</fullName>
    </submittedName>
</protein>
<dbReference type="PROSITE" id="PS50928">
    <property type="entry name" value="ABC_TM1"/>
    <property type="match status" value="1"/>
</dbReference>
<evidence type="ECO:0000256" key="4">
    <source>
        <dbReference type="ARBA" id="ARBA00022692"/>
    </source>
</evidence>
<evidence type="ECO:0000256" key="8">
    <source>
        <dbReference type="SAM" id="MobiDB-lite"/>
    </source>
</evidence>
<comment type="caution">
    <text evidence="10">The sequence shown here is derived from an EMBL/GenBank/DDBJ whole genome shotgun (WGS) entry which is preliminary data.</text>
</comment>
<proteinExistence type="inferred from homology"/>
<dbReference type="Pfam" id="PF00528">
    <property type="entry name" value="BPD_transp_1"/>
    <property type="match status" value="1"/>
</dbReference>
<dbReference type="PANTHER" id="PTHR43744">
    <property type="entry name" value="ABC TRANSPORTER PERMEASE PROTEIN MG189-RELATED-RELATED"/>
    <property type="match status" value="1"/>
</dbReference>
<name>A0ABP6M6E0_9MICC</name>
<feature type="domain" description="ABC transmembrane type-1" evidence="9">
    <location>
        <begin position="102"/>
        <end position="294"/>
    </location>
</feature>
<dbReference type="InterPro" id="IPR035906">
    <property type="entry name" value="MetI-like_sf"/>
</dbReference>
<feature type="transmembrane region" description="Helical" evidence="7">
    <location>
        <begin position="139"/>
        <end position="161"/>
    </location>
</feature>
<evidence type="ECO:0000256" key="7">
    <source>
        <dbReference type="RuleBase" id="RU363032"/>
    </source>
</evidence>
<accession>A0ABP6M6E0</accession>
<keyword evidence="3" id="KW-1003">Cell membrane</keyword>
<feature type="transmembrane region" description="Helical" evidence="7">
    <location>
        <begin position="74"/>
        <end position="94"/>
    </location>
</feature>
<comment type="subcellular location">
    <subcellularLocation>
        <location evidence="1 7">Cell membrane</location>
        <topology evidence="1 7">Multi-pass membrane protein</topology>
    </subcellularLocation>
</comment>
<comment type="similarity">
    <text evidence="7">Belongs to the binding-protein-dependent transport system permease family.</text>
</comment>
<feature type="transmembrane region" description="Helical" evidence="7">
    <location>
        <begin position="173"/>
        <end position="192"/>
    </location>
</feature>
<dbReference type="EMBL" id="BAAAVT010000025">
    <property type="protein sequence ID" value="GAA3075437.1"/>
    <property type="molecule type" value="Genomic_DNA"/>
</dbReference>
<keyword evidence="6 7" id="KW-0472">Membrane</keyword>
<sequence length="309" mass="33690">MTATAPAAGLAQPGAPVPAAPERSHRKIGQRRPRWASKGLVNIVLALFAMYTLLPLTWLVIASTKSTSDLYGTAGFAFADINILSNLATLFTWSDGIFLRWLLNTLLYAGVGAFFSVFVSFMAGYAFDKFDFPGKERWFGFVLVGVLVPAAVTTMPLYLLASNVGLVNTYWGVFLPQIASPFGVYLARIFANSYVPNELIEAARLDGAGELRIFFRVAVPLMSPGIVTLLLMTFSAIWNNFFLPLVMLNDAKLFPVSLGLYSWNQRTLADPEFASLVVIGSLVAILPVIALFLSLQRFWKSGLGSGAIK</sequence>
<keyword evidence="4 7" id="KW-0812">Transmembrane</keyword>
<evidence type="ECO:0000313" key="10">
    <source>
        <dbReference type="EMBL" id="GAA3075437.1"/>
    </source>
</evidence>
<keyword evidence="11" id="KW-1185">Reference proteome</keyword>
<organism evidence="10 11">
    <name type="scientific">Nesterenkonia aethiopica</name>
    <dbReference type="NCBI Taxonomy" id="269144"/>
    <lineage>
        <taxon>Bacteria</taxon>
        <taxon>Bacillati</taxon>
        <taxon>Actinomycetota</taxon>
        <taxon>Actinomycetes</taxon>
        <taxon>Micrococcales</taxon>
        <taxon>Micrococcaceae</taxon>
        <taxon>Nesterenkonia</taxon>
    </lineage>
</organism>
<dbReference type="Gene3D" id="1.10.3720.10">
    <property type="entry name" value="MetI-like"/>
    <property type="match status" value="1"/>
</dbReference>
<keyword evidence="2 7" id="KW-0813">Transport</keyword>
<evidence type="ECO:0000256" key="2">
    <source>
        <dbReference type="ARBA" id="ARBA00022448"/>
    </source>
</evidence>
<feature type="transmembrane region" description="Helical" evidence="7">
    <location>
        <begin position="43"/>
        <end position="62"/>
    </location>
</feature>
<dbReference type="PANTHER" id="PTHR43744:SF12">
    <property type="entry name" value="ABC TRANSPORTER PERMEASE PROTEIN MG189-RELATED"/>
    <property type="match status" value="1"/>
</dbReference>
<feature type="transmembrane region" description="Helical" evidence="7">
    <location>
        <begin position="106"/>
        <end position="127"/>
    </location>
</feature>
<evidence type="ECO:0000313" key="11">
    <source>
        <dbReference type="Proteomes" id="UP001500236"/>
    </source>
</evidence>
<dbReference type="Proteomes" id="UP001500236">
    <property type="component" value="Unassembled WGS sequence"/>
</dbReference>
<feature type="transmembrane region" description="Helical" evidence="7">
    <location>
        <begin position="273"/>
        <end position="295"/>
    </location>
</feature>
<feature type="compositionally biased region" description="Low complexity" evidence="8">
    <location>
        <begin position="1"/>
        <end position="14"/>
    </location>
</feature>
<dbReference type="RefSeq" id="WP_344680674.1">
    <property type="nucleotide sequence ID" value="NZ_BAAAVT010000025.1"/>
</dbReference>
<evidence type="ECO:0000256" key="6">
    <source>
        <dbReference type="ARBA" id="ARBA00023136"/>
    </source>
</evidence>
<gene>
    <name evidence="10" type="ORF">GCM10010529_29010</name>
</gene>
<reference evidence="11" key="1">
    <citation type="journal article" date="2019" name="Int. J. Syst. Evol. Microbiol.">
        <title>The Global Catalogue of Microorganisms (GCM) 10K type strain sequencing project: providing services to taxonomists for standard genome sequencing and annotation.</title>
        <authorList>
            <consortium name="The Broad Institute Genomics Platform"/>
            <consortium name="The Broad Institute Genome Sequencing Center for Infectious Disease"/>
            <person name="Wu L."/>
            <person name="Ma J."/>
        </authorList>
    </citation>
    <scope>NUCLEOTIDE SEQUENCE [LARGE SCALE GENOMIC DNA]</scope>
    <source>
        <strain evidence="11">JCM 14309</strain>
    </source>
</reference>
<feature type="transmembrane region" description="Helical" evidence="7">
    <location>
        <begin position="213"/>
        <end position="238"/>
    </location>
</feature>
<evidence type="ECO:0000256" key="1">
    <source>
        <dbReference type="ARBA" id="ARBA00004651"/>
    </source>
</evidence>